<dbReference type="Proteomes" id="UP000245119">
    <property type="component" value="Linkage Group LG10"/>
</dbReference>
<evidence type="ECO:0000256" key="1">
    <source>
        <dbReference type="SAM" id="Phobius"/>
    </source>
</evidence>
<keyword evidence="1" id="KW-1133">Transmembrane helix</keyword>
<keyword evidence="1" id="KW-0812">Transmembrane</keyword>
<gene>
    <name evidence="2" type="ORF">C0Q70_16301</name>
</gene>
<dbReference type="EMBL" id="PZQS01000010">
    <property type="protein sequence ID" value="PVD23039.1"/>
    <property type="molecule type" value="Genomic_DNA"/>
</dbReference>
<accession>A0A2T7NPD9</accession>
<name>A0A2T7NPD9_POMCA</name>
<proteinExistence type="predicted"/>
<protein>
    <submittedName>
        <fullName evidence="2">Uncharacterized protein</fullName>
    </submittedName>
</protein>
<organism evidence="2 3">
    <name type="scientific">Pomacea canaliculata</name>
    <name type="common">Golden apple snail</name>
    <dbReference type="NCBI Taxonomy" id="400727"/>
    <lineage>
        <taxon>Eukaryota</taxon>
        <taxon>Metazoa</taxon>
        <taxon>Spiralia</taxon>
        <taxon>Lophotrochozoa</taxon>
        <taxon>Mollusca</taxon>
        <taxon>Gastropoda</taxon>
        <taxon>Caenogastropoda</taxon>
        <taxon>Architaenioglossa</taxon>
        <taxon>Ampullarioidea</taxon>
        <taxon>Ampullariidae</taxon>
        <taxon>Pomacea</taxon>
    </lineage>
</organism>
<evidence type="ECO:0000313" key="3">
    <source>
        <dbReference type="Proteomes" id="UP000245119"/>
    </source>
</evidence>
<sequence>MPSLGNVTSVLEQVLHNDTRSTSLPPYEGALLALTLSQQHGSDEARNGSVSSPAAHSSFVGNLDAFFYIIVVLSFYAISLVLLMIKYIRREQEETSWTITTRSTSNERGSNVLTCRTGWQWRDRGSYSKK</sequence>
<feature type="transmembrane region" description="Helical" evidence="1">
    <location>
        <begin position="65"/>
        <end position="85"/>
    </location>
</feature>
<keyword evidence="3" id="KW-1185">Reference proteome</keyword>
<comment type="caution">
    <text evidence="2">The sequence shown here is derived from an EMBL/GenBank/DDBJ whole genome shotgun (WGS) entry which is preliminary data.</text>
</comment>
<evidence type="ECO:0000313" key="2">
    <source>
        <dbReference type="EMBL" id="PVD23039.1"/>
    </source>
</evidence>
<reference evidence="2 3" key="1">
    <citation type="submission" date="2018-04" db="EMBL/GenBank/DDBJ databases">
        <title>The genome of golden apple snail Pomacea canaliculata provides insight into stress tolerance and invasive adaptation.</title>
        <authorList>
            <person name="Liu C."/>
            <person name="Liu B."/>
            <person name="Ren Y."/>
            <person name="Zhang Y."/>
            <person name="Wang H."/>
            <person name="Li S."/>
            <person name="Jiang F."/>
            <person name="Yin L."/>
            <person name="Zhang G."/>
            <person name="Qian W."/>
            <person name="Fan W."/>
        </authorList>
    </citation>
    <scope>NUCLEOTIDE SEQUENCE [LARGE SCALE GENOMIC DNA]</scope>
    <source>
        <strain evidence="2">SZHN2017</strain>
        <tissue evidence="2">Muscle</tissue>
    </source>
</reference>
<dbReference type="AlphaFoldDB" id="A0A2T7NPD9"/>
<keyword evidence="1" id="KW-0472">Membrane</keyword>